<comment type="subcellular location">
    <subcellularLocation>
        <location evidence="1 8">Cell membrane</location>
        <topology evidence="1 8">Multi-pass membrane protein</topology>
    </subcellularLocation>
</comment>
<dbReference type="InterPro" id="IPR000515">
    <property type="entry name" value="MetI-like"/>
</dbReference>
<dbReference type="AlphaFoldDB" id="A0A2N0ZBF1"/>
<dbReference type="Gene3D" id="1.10.3720.10">
    <property type="entry name" value="MetI-like"/>
    <property type="match status" value="1"/>
</dbReference>
<evidence type="ECO:0000256" key="2">
    <source>
        <dbReference type="ARBA" id="ARBA00022448"/>
    </source>
</evidence>
<evidence type="ECO:0000256" key="8">
    <source>
        <dbReference type="RuleBase" id="RU363032"/>
    </source>
</evidence>
<dbReference type="NCBIfam" id="TIGR01726">
    <property type="entry name" value="HEQRo_perm_3TM"/>
    <property type="match status" value="1"/>
</dbReference>
<feature type="transmembrane region" description="Helical" evidence="8">
    <location>
        <begin position="25"/>
        <end position="43"/>
    </location>
</feature>
<dbReference type="GO" id="GO:0043190">
    <property type="term" value="C:ATP-binding cassette (ABC) transporter complex"/>
    <property type="evidence" value="ECO:0007669"/>
    <property type="project" value="InterPro"/>
</dbReference>
<dbReference type="SUPFAM" id="SSF161098">
    <property type="entry name" value="MetI-like"/>
    <property type="match status" value="1"/>
</dbReference>
<evidence type="ECO:0000256" key="5">
    <source>
        <dbReference type="ARBA" id="ARBA00022970"/>
    </source>
</evidence>
<dbReference type="Pfam" id="PF00528">
    <property type="entry name" value="BPD_transp_1"/>
    <property type="match status" value="1"/>
</dbReference>
<proteinExistence type="inferred from homology"/>
<feature type="transmembrane region" description="Helical" evidence="8">
    <location>
        <begin position="55"/>
        <end position="76"/>
    </location>
</feature>
<feature type="transmembrane region" description="Helical" evidence="8">
    <location>
        <begin position="185"/>
        <end position="207"/>
    </location>
</feature>
<dbReference type="PANTHER" id="PTHR30614:SF41">
    <property type="entry name" value="INNER MEMBRANE AMINO-ACID ABC TRANSPORTER PERMEASE PROTEIN YHDY"/>
    <property type="match status" value="1"/>
</dbReference>
<evidence type="ECO:0000259" key="9">
    <source>
        <dbReference type="PROSITE" id="PS50928"/>
    </source>
</evidence>
<dbReference type="PANTHER" id="PTHR30614">
    <property type="entry name" value="MEMBRANE COMPONENT OF AMINO ACID ABC TRANSPORTER"/>
    <property type="match status" value="1"/>
</dbReference>
<gene>
    <name evidence="10" type="ORF">CWS20_22195</name>
</gene>
<feature type="domain" description="ABC transmembrane type-1" evidence="9">
    <location>
        <begin position="19"/>
        <end position="208"/>
    </location>
</feature>
<evidence type="ECO:0000256" key="3">
    <source>
        <dbReference type="ARBA" id="ARBA00022475"/>
    </source>
</evidence>
<keyword evidence="5" id="KW-0029">Amino-acid transport</keyword>
<dbReference type="PROSITE" id="PS50928">
    <property type="entry name" value="ABC_TM1"/>
    <property type="match status" value="1"/>
</dbReference>
<keyword evidence="4 8" id="KW-0812">Transmembrane</keyword>
<keyword evidence="2 8" id="KW-0813">Transport</keyword>
<dbReference type="InterPro" id="IPR035906">
    <property type="entry name" value="MetI-like_sf"/>
</dbReference>
<keyword evidence="6 8" id="KW-1133">Transmembrane helix</keyword>
<organism evidence="10 11">
    <name type="scientific">Cytobacillus horneckiae</name>
    <dbReference type="NCBI Taxonomy" id="549687"/>
    <lineage>
        <taxon>Bacteria</taxon>
        <taxon>Bacillati</taxon>
        <taxon>Bacillota</taxon>
        <taxon>Bacilli</taxon>
        <taxon>Bacillales</taxon>
        <taxon>Bacillaceae</taxon>
        <taxon>Cytobacillus</taxon>
    </lineage>
</organism>
<comment type="caution">
    <text evidence="10">The sequence shown here is derived from an EMBL/GenBank/DDBJ whole genome shotgun (WGS) entry which is preliminary data.</text>
</comment>
<feature type="transmembrane region" description="Helical" evidence="8">
    <location>
        <begin position="88"/>
        <end position="107"/>
    </location>
</feature>
<dbReference type="Proteomes" id="UP000233343">
    <property type="component" value="Unassembled WGS sequence"/>
</dbReference>
<evidence type="ECO:0000256" key="7">
    <source>
        <dbReference type="ARBA" id="ARBA00023136"/>
    </source>
</evidence>
<keyword evidence="11" id="KW-1185">Reference proteome</keyword>
<dbReference type="GO" id="GO:0022857">
    <property type="term" value="F:transmembrane transporter activity"/>
    <property type="evidence" value="ECO:0007669"/>
    <property type="project" value="InterPro"/>
</dbReference>
<dbReference type="RefSeq" id="WP_066193890.1">
    <property type="nucleotide sequence ID" value="NZ_JARMMB010000034.1"/>
</dbReference>
<evidence type="ECO:0000313" key="10">
    <source>
        <dbReference type="EMBL" id="PKG26804.1"/>
    </source>
</evidence>
<dbReference type="InterPro" id="IPR043429">
    <property type="entry name" value="ArtM/GltK/GlnP/TcyL/YhdX-like"/>
</dbReference>
<evidence type="ECO:0000313" key="11">
    <source>
        <dbReference type="Proteomes" id="UP000233343"/>
    </source>
</evidence>
<dbReference type="CDD" id="cd06261">
    <property type="entry name" value="TM_PBP2"/>
    <property type="match status" value="1"/>
</dbReference>
<comment type="similarity">
    <text evidence="8">Belongs to the binding-protein-dependent transport system permease family.</text>
</comment>
<evidence type="ECO:0000256" key="4">
    <source>
        <dbReference type="ARBA" id="ARBA00022692"/>
    </source>
</evidence>
<keyword evidence="7 8" id="KW-0472">Membrane</keyword>
<name>A0A2N0ZBF1_9BACI</name>
<sequence>MDFVGAYSGANLSFLFESLLETLKMAGLAIILSLIFGIILGVLRFARIPVITQIVAIIVDILRNLPLVLIIMVSYFGLRDFGIQLDVFSAAILALTIFEAAMISEIVRSGLNSISKGQMEAARSSGLSYTQALRHIILPQGLRRMVPPTVSQCIALLKDTSLTIAIGATELMYAARVVYASQTSYMVPTLILVALIYFVINYSLSILSRRLEAKQI</sequence>
<evidence type="ECO:0000256" key="1">
    <source>
        <dbReference type="ARBA" id="ARBA00004651"/>
    </source>
</evidence>
<keyword evidence="3" id="KW-1003">Cell membrane</keyword>
<dbReference type="GO" id="GO:0006865">
    <property type="term" value="P:amino acid transport"/>
    <property type="evidence" value="ECO:0007669"/>
    <property type="project" value="UniProtKB-KW"/>
</dbReference>
<reference evidence="10 11" key="1">
    <citation type="journal article" date="2010" name="Int. J. Syst. Evol. Microbiol.">
        <title>Bacillus horneckiae sp. nov., isolated from a spacecraft-assembly clean room.</title>
        <authorList>
            <person name="Vaishampayan P."/>
            <person name="Probst A."/>
            <person name="Krishnamurthi S."/>
            <person name="Ghosh S."/>
            <person name="Osman S."/>
            <person name="McDowall A."/>
            <person name="Ruckmani A."/>
            <person name="Mayilraj S."/>
            <person name="Venkateswaran K."/>
        </authorList>
    </citation>
    <scope>NUCLEOTIDE SEQUENCE [LARGE SCALE GENOMIC DNA]</scope>
    <source>
        <strain evidence="11">1PO1SC</strain>
    </source>
</reference>
<dbReference type="FunFam" id="1.10.3720.10:FF:000033">
    <property type="entry name" value="Polar amino acid ABC transporter permease"/>
    <property type="match status" value="1"/>
</dbReference>
<protein>
    <submittedName>
        <fullName evidence="10">Amino acid ABC transporter permease</fullName>
    </submittedName>
</protein>
<dbReference type="InterPro" id="IPR010065">
    <property type="entry name" value="AA_ABC_transptr_permease_3TM"/>
</dbReference>
<feature type="transmembrane region" description="Helical" evidence="8">
    <location>
        <begin position="161"/>
        <end position="179"/>
    </location>
</feature>
<evidence type="ECO:0000256" key="6">
    <source>
        <dbReference type="ARBA" id="ARBA00022989"/>
    </source>
</evidence>
<accession>A0A2N0ZBF1</accession>
<dbReference type="EMBL" id="PISD01000058">
    <property type="protein sequence ID" value="PKG26804.1"/>
    <property type="molecule type" value="Genomic_DNA"/>
</dbReference>